<evidence type="ECO:0000256" key="6">
    <source>
        <dbReference type="SAM" id="MobiDB-lite"/>
    </source>
</evidence>
<gene>
    <name evidence="8" type="ORF">ACFO6V_09745</name>
</gene>
<evidence type="ECO:0000256" key="1">
    <source>
        <dbReference type="ARBA" id="ARBA00022679"/>
    </source>
</evidence>
<keyword evidence="9" id="KW-1185">Reference proteome</keyword>
<sequence length="631" mass="65925">MSAPDPREFSVLSDVARHVRAPEIAPPTAADPPELGGYEIRGRLGQGGMGMVYLGATRSGRLLAIKVIHPERTDEREFRARFAREVSAATRVRNRYMAAVVDFDVNAPKPWLATEYVPGPTLAQAIAELGSLPEPAVRELVKGLAEALDVIHREGLVHRDVKPANVLLGPTGPVLIDMGIVSDSDATSLTTTGMQPGTPQFMSPEQARGETVTTASDVWSLGAVAHLAAAGTPPFGRGNLATLTYRIVHEQPDVAALPPGLRGLVGACLAKDPTRRPTTSAVLASLAEPVLADPPPAEPSPAGLSAADLPYVEAVDTGLGLPHEDTELGAGPASAAAAEPDRPEAPASSGKTRRRVMIGVVAAGLLLTGGGVAAAVVHFLTPDDTPGVVAEASPSAEPSDKPSPSPTPKKPKAKPSASPESSPVATPVDEPAAEQDAAPAQFQPGTVAIPAQVQVGQKVVAEATGWTPQPTTTACLWSIGGEERDNLGSCTYTVALDDVGKAVQVRLTAARSGYAEAEALSNATDTVPQPTVPQPSCSIRMEPGYVNSGWMTHCEVDQDPNVTYTWSWVDVTQGGETITWANYPPGRRIWIGGGRASHEARVTVTAEREGYRSAEFGTNFTLPDEWVANEG</sequence>
<reference evidence="9" key="1">
    <citation type="journal article" date="2019" name="Int. J. Syst. Evol. Microbiol.">
        <title>The Global Catalogue of Microorganisms (GCM) 10K type strain sequencing project: providing services to taxonomists for standard genome sequencing and annotation.</title>
        <authorList>
            <consortium name="The Broad Institute Genomics Platform"/>
            <consortium name="The Broad Institute Genome Sequencing Center for Infectious Disease"/>
            <person name="Wu L."/>
            <person name="Ma J."/>
        </authorList>
    </citation>
    <scope>NUCLEOTIDE SEQUENCE [LARGE SCALE GENOMIC DNA]</scope>
    <source>
        <strain evidence="9">CCUG 42722</strain>
    </source>
</reference>
<dbReference type="GO" id="GO:0004674">
    <property type="term" value="F:protein serine/threonine kinase activity"/>
    <property type="evidence" value="ECO:0007669"/>
    <property type="project" value="UniProtKB-EC"/>
</dbReference>
<keyword evidence="2 5" id="KW-0547">Nucleotide-binding</keyword>
<dbReference type="PANTHER" id="PTHR43289">
    <property type="entry name" value="MITOGEN-ACTIVATED PROTEIN KINASE KINASE KINASE 20-RELATED"/>
    <property type="match status" value="1"/>
</dbReference>
<dbReference type="RefSeq" id="WP_377134673.1">
    <property type="nucleotide sequence ID" value="NZ_JBHSFI010000003.1"/>
</dbReference>
<dbReference type="InterPro" id="IPR011009">
    <property type="entry name" value="Kinase-like_dom_sf"/>
</dbReference>
<dbReference type="Gene3D" id="3.30.200.20">
    <property type="entry name" value="Phosphorylase Kinase, domain 1"/>
    <property type="match status" value="1"/>
</dbReference>
<dbReference type="PROSITE" id="PS50011">
    <property type="entry name" value="PROTEIN_KINASE_DOM"/>
    <property type="match status" value="1"/>
</dbReference>
<dbReference type="SMART" id="SM00220">
    <property type="entry name" value="S_TKc"/>
    <property type="match status" value="1"/>
</dbReference>
<evidence type="ECO:0000256" key="2">
    <source>
        <dbReference type="ARBA" id="ARBA00022741"/>
    </source>
</evidence>
<feature type="compositionally biased region" description="Low complexity" evidence="6">
    <location>
        <begin position="414"/>
        <end position="438"/>
    </location>
</feature>
<evidence type="ECO:0000313" key="8">
    <source>
        <dbReference type="EMBL" id="MFC4628514.1"/>
    </source>
</evidence>
<dbReference type="Pfam" id="PF00069">
    <property type="entry name" value="Pkinase"/>
    <property type="match status" value="1"/>
</dbReference>
<dbReference type="SUPFAM" id="SSF56112">
    <property type="entry name" value="Protein kinase-like (PK-like)"/>
    <property type="match status" value="1"/>
</dbReference>
<evidence type="ECO:0000259" key="7">
    <source>
        <dbReference type="PROSITE" id="PS50011"/>
    </source>
</evidence>
<dbReference type="EMBL" id="JBHSFI010000003">
    <property type="protein sequence ID" value="MFC4628514.1"/>
    <property type="molecule type" value="Genomic_DNA"/>
</dbReference>
<accession>A0ABV9HDX9</accession>
<evidence type="ECO:0000313" key="9">
    <source>
        <dbReference type="Proteomes" id="UP001596011"/>
    </source>
</evidence>
<feature type="compositionally biased region" description="Low complexity" evidence="6">
    <location>
        <begin position="329"/>
        <end position="338"/>
    </location>
</feature>
<name>A0ABV9HDX9_9MICO</name>
<feature type="region of interest" description="Disordered" evidence="6">
    <location>
        <begin position="320"/>
        <end position="352"/>
    </location>
</feature>
<dbReference type="InterPro" id="IPR000719">
    <property type="entry name" value="Prot_kinase_dom"/>
</dbReference>
<dbReference type="PANTHER" id="PTHR43289:SF34">
    <property type="entry name" value="SERINE_THREONINE-PROTEIN KINASE YBDM-RELATED"/>
    <property type="match status" value="1"/>
</dbReference>
<keyword evidence="1 8" id="KW-0808">Transferase</keyword>
<dbReference type="PROSITE" id="PS00108">
    <property type="entry name" value="PROTEIN_KINASE_ST"/>
    <property type="match status" value="1"/>
</dbReference>
<dbReference type="InterPro" id="IPR017441">
    <property type="entry name" value="Protein_kinase_ATP_BS"/>
</dbReference>
<dbReference type="EC" id="2.7.11.1" evidence="8"/>
<dbReference type="Proteomes" id="UP001596011">
    <property type="component" value="Unassembled WGS sequence"/>
</dbReference>
<evidence type="ECO:0000256" key="5">
    <source>
        <dbReference type="PROSITE-ProRule" id="PRU10141"/>
    </source>
</evidence>
<proteinExistence type="predicted"/>
<evidence type="ECO:0000256" key="3">
    <source>
        <dbReference type="ARBA" id="ARBA00022777"/>
    </source>
</evidence>
<comment type="caution">
    <text evidence="8">The sequence shown here is derived from an EMBL/GenBank/DDBJ whole genome shotgun (WGS) entry which is preliminary data.</text>
</comment>
<feature type="domain" description="Protein kinase" evidence="7">
    <location>
        <begin position="38"/>
        <end position="291"/>
    </location>
</feature>
<dbReference type="CDD" id="cd14014">
    <property type="entry name" value="STKc_PknB_like"/>
    <property type="match status" value="1"/>
</dbReference>
<dbReference type="InterPro" id="IPR008271">
    <property type="entry name" value="Ser/Thr_kinase_AS"/>
</dbReference>
<keyword evidence="4 5" id="KW-0067">ATP-binding</keyword>
<keyword evidence="3 8" id="KW-0418">Kinase</keyword>
<dbReference type="PROSITE" id="PS00107">
    <property type="entry name" value="PROTEIN_KINASE_ATP"/>
    <property type="match status" value="1"/>
</dbReference>
<organism evidence="8 9">
    <name type="scientific">Promicromonospora alba</name>
    <dbReference type="NCBI Taxonomy" id="1616110"/>
    <lineage>
        <taxon>Bacteria</taxon>
        <taxon>Bacillati</taxon>
        <taxon>Actinomycetota</taxon>
        <taxon>Actinomycetes</taxon>
        <taxon>Micrococcales</taxon>
        <taxon>Promicromonosporaceae</taxon>
        <taxon>Promicromonospora</taxon>
    </lineage>
</organism>
<dbReference type="Gene3D" id="1.10.510.10">
    <property type="entry name" value="Transferase(Phosphotransferase) domain 1"/>
    <property type="match status" value="1"/>
</dbReference>
<feature type="binding site" evidence="5">
    <location>
        <position position="66"/>
    </location>
    <ligand>
        <name>ATP</name>
        <dbReference type="ChEBI" id="CHEBI:30616"/>
    </ligand>
</feature>
<feature type="region of interest" description="Disordered" evidence="6">
    <location>
        <begin position="388"/>
        <end position="438"/>
    </location>
</feature>
<evidence type="ECO:0000256" key="4">
    <source>
        <dbReference type="ARBA" id="ARBA00022840"/>
    </source>
</evidence>
<protein>
    <submittedName>
        <fullName evidence="8">Serine/threonine-protein kinase</fullName>
        <ecNumber evidence="8">2.7.11.1</ecNumber>
    </submittedName>
</protein>